<feature type="signal peptide" evidence="1">
    <location>
        <begin position="1"/>
        <end position="22"/>
    </location>
</feature>
<organism evidence="2 3">
    <name type="scientific">Roseivivax sediminis</name>
    <dbReference type="NCBI Taxonomy" id="936889"/>
    <lineage>
        <taxon>Bacteria</taxon>
        <taxon>Pseudomonadati</taxon>
        <taxon>Pseudomonadota</taxon>
        <taxon>Alphaproteobacteria</taxon>
        <taxon>Rhodobacterales</taxon>
        <taxon>Roseobacteraceae</taxon>
        <taxon>Roseivivax</taxon>
    </lineage>
</organism>
<proteinExistence type="predicted"/>
<dbReference type="RefSeq" id="WP_223163045.1">
    <property type="nucleotide sequence ID" value="NZ_FOMS01000006.1"/>
</dbReference>
<name>A0A1I1XNH2_9RHOB</name>
<dbReference type="EMBL" id="FOMS01000006">
    <property type="protein sequence ID" value="SFE08902.1"/>
    <property type="molecule type" value="Genomic_DNA"/>
</dbReference>
<reference evidence="2 3" key="1">
    <citation type="submission" date="2016-10" db="EMBL/GenBank/DDBJ databases">
        <authorList>
            <person name="Varghese N."/>
            <person name="Submissions S."/>
        </authorList>
    </citation>
    <scope>NUCLEOTIDE SEQUENCE [LARGE SCALE GENOMIC DNA]</scope>
    <source>
        <strain evidence="3">YIM D21,KCTC 23444,ACCC 10710</strain>
    </source>
</reference>
<gene>
    <name evidence="2" type="ORF">SAMN04515678_10673</name>
</gene>
<protein>
    <recommendedName>
        <fullName evidence="4">Cache domain-containing protein</fullName>
    </recommendedName>
</protein>
<keyword evidence="1" id="KW-0732">Signal</keyword>
<evidence type="ECO:0000256" key="1">
    <source>
        <dbReference type="SAM" id="SignalP"/>
    </source>
</evidence>
<sequence length="190" mass="19494">MTFKSALLGAVGAVCLAGGACAAEGNTAMMAYVKDQAAILAADSVVMSAMRASNARHADLTEDQILALDAAWRAEVGAAVTPTISPVLDDPASEIVRGAVANSQGRMTEVILMDNRGMNVAISGVTSDFWQGDEAKFLETFGAGPEAVHTGEVEFDESTQAYQVQVSVPVADETGALVGAVAVGLNIDAF</sequence>
<keyword evidence="3" id="KW-1185">Reference proteome</keyword>
<dbReference type="Proteomes" id="UP000325289">
    <property type="component" value="Unassembled WGS sequence"/>
</dbReference>
<accession>A0A1I1XNH2</accession>
<feature type="chain" id="PRO_5009302008" description="Cache domain-containing protein" evidence="1">
    <location>
        <begin position="23"/>
        <end position="190"/>
    </location>
</feature>
<evidence type="ECO:0000313" key="2">
    <source>
        <dbReference type="EMBL" id="SFE08902.1"/>
    </source>
</evidence>
<dbReference type="AlphaFoldDB" id="A0A1I1XNH2"/>
<evidence type="ECO:0000313" key="3">
    <source>
        <dbReference type="Proteomes" id="UP000325289"/>
    </source>
</evidence>
<dbReference type="PROSITE" id="PS51257">
    <property type="entry name" value="PROKAR_LIPOPROTEIN"/>
    <property type="match status" value="1"/>
</dbReference>
<evidence type="ECO:0008006" key="4">
    <source>
        <dbReference type="Google" id="ProtNLM"/>
    </source>
</evidence>